<accession>A0ABN0R8R6</accession>
<gene>
    <name evidence="2" type="ORF">I551_0107</name>
</gene>
<evidence type="ECO:0000313" key="2">
    <source>
        <dbReference type="EMBL" id="EUA93344.1"/>
    </source>
</evidence>
<evidence type="ECO:0000313" key="3">
    <source>
        <dbReference type="Proteomes" id="UP000020681"/>
    </source>
</evidence>
<proteinExistence type="predicted"/>
<comment type="caution">
    <text evidence="2">The sequence shown here is derived from an EMBL/GenBank/DDBJ whole genome shotgun (WGS) entry which is preliminary data.</text>
</comment>
<name>A0ABN0R8R6_MYCUL</name>
<sequence>MNTRARAPGAPPVPARSEQSRAGVAGGIGQGHPQLGAM</sequence>
<dbReference type="EMBL" id="JAOL01000062">
    <property type="protein sequence ID" value="EUA93344.1"/>
    <property type="molecule type" value="Genomic_DNA"/>
</dbReference>
<feature type="region of interest" description="Disordered" evidence="1">
    <location>
        <begin position="1"/>
        <end position="38"/>
    </location>
</feature>
<reference evidence="2 3" key="1">
    <citation type="submission" date="2014-01" db="EMBL/GenBank/DDBJ databases">
        <authorList>
            <person name="Dobos K."/>
            <person name="Lenaerts A."/>
            <person name="Ordway D."/>
            <person name="DeGroote M.A."/>
            <person name="Parker T."/>
            <person name="Sizemore C."/>
            <person name="Tallon L.J."/>
            <person name="Sadzewicz L.K."/>
            <person name="Sengamalay N."/>
            <person name="Fraser C.M."/>
            <person name="Hine E."/>
            <person name="Shefchek K.A."/>
            <person name="Das S.P."/>
            <person name="Tettelin H."/>
        </authorList>
    </citation>
    <scope>NUCLEOTIDE SEQUENCE [LARGE SCALE GENOMIC DNA]</scope>
    <source>
        <strain evidence="2 3">Harvey</strain>
    </source>
</reference>
<keyword evidence="3" id="KW-1185">Reference proteome</keyword>
<dbReference type="Proteomes" id="UP000020681">
    <property type="component" value="Unassembled WGS sequence"/>
</dbReference>
<organism evidence="2 3">
    <name type="scientific">Mycobacterium ulcerans str. Harvey</name>
    <dbReference type="NCBI Taxonomy" id="1299332"/>
    <lineage>
        <taxon>Bacteria</taxon>
        <taxon>Bacillati</taxon>
        <taxon>Actinomycetota</taxon>
        <taxon>Actinomycetes</taxon>
        <taxon>Mycobacteriales</taxon>
        <taxon>Mycobacteriaceae</taxon>
        <taxon>Mycobacterium</taxon>
        <taxon>Mycobacterium ulcerans group</taxon>
    </lineage>
</organism>
<protein>
    <submittedName>
        <fullName evidence="2">Uncharacterized protein</fullName>
    </submittedName>
</protein>
<evidence type="ECO:0000256" key="1">
    <source>
        <dbReference type="SAM" id="MobiDB-lite"/>
    </source>
</evidence>